<dbReference type="SMART" id="SM00855">
    <property type="entry name" value="PGAM"/>
    <property type="match status" value="1"/>
</dbReference>
<dbReference type="Gene3D" id="3.40.50.1240">
    <property type="entry name" value="Phosphoglycerate mutase-like"/>
    <property type="match status" value="1"/>
</dbReference>
<dbReference type="PROSITE" id="PS00175">
    <property type="entry name" value="PG_MUTASE"/>
    <property type="match status" value="1"/>
</dbReference>
<proteinExistence type="inferred from homology"/>
<feature type="binding site" evidence="6 8">
    <location>
        <begin position="8"/>
        <end position="15"/>
    </location>
    <ligand>
        <name>substrate</name>
    </ligand>
</feature>
<dbReference type="GO" id="GO:0004619">
    <property type="term" value="F:phosphoglycerate mutase activity"/>
    <property type="evidence" value="ECO:0007669"/>
    <property type="project" value="UniProtKB-UniRule"/>
</dbReference>
<dbReference type="InterPro" id="IPR005952">
    <property type="entry name" value="Phosphogly_mut1"/>
</dbReference>
<dbReference type="InterPro" id="IPR013078">
    <property type="entry name" value="His_Pase_superF_clade-1"/>
</dbReference>
<feature type="binding site" evidence="6 8">
    <location>
        <position position="60"/>
    </location>
    <ligand>
        <name>substrate</name>
    </ligand>
</feature>
<dbReference type="InterPro" id="IPR029033">
    <property type="entry name" value="His_PPase_superfam"/>
</dbReference>
<evidence type="ECO:0000256" key="3">
    <source>
        <dbReference type="ARBA" id="ARBA00022432"/>
    </source>
</evidence>
<keyword evidence="4 6" id="KW-0324">Glycolysis</keyword>
<dbReference type="EC" id="5.4.2.11" evidence="6 10"/>
<dbReference type="GO" id="GO:0006096">
    <property type="term" value="P:glycolytic process"/>
    <property type="evidence" value="ECO:0007669"/>
    <property type="project" value="UniProtKB-UniRule"/>
</dbReference>
<comment type="function">
    <text evidence="6 10">Catalyzes the interconversion of 2-phosphoglycerate and 3-phosphoglycerate.</text>
</comment>
<dbReference type="PIRSF" id="PIRSF000709">
    <property type="entry name" value="6PFK_2-Ptase"/>
    <property type="match status" value="1"/>
</dbReference>
<dbReference type="GO" id="GO:0006094">
    <property type="term" value="P:gluconeogenesis"/>
    <property type="evidence" value="ECO:0007669"/>
    <property type="project" value="UniProtKB-UniRule"/>
</dbReference>
<sequence>MKKIVLLRHGESIWNKENRFTGWTDVDLTPKGIEEARNAGRLLSEAGFNFDIAYTSVLKRAIRTLWLTLDVMDLMWLPIHNTWRLNERHYGALQGLNKAETATEFGDEQVLIWRRSYDIRPPELSIDDERYPGTDIRYKNLDRSELPRTECLKDTVARFLPYWKNIIAPQVQSGKNIIITAHGNSLRALVKYLDNITDQDILNCNIPTGIPLIYELDDELIPLRSYYLGDQTLIQDAMQQVANQGRSAG</sequence>
<feature type="active site" description="Tele-phosphohistidine intermediate" evidence="6 7">
    <location>
        <position position="9"/>
    </location>
</feature>
<dbReference type="RefSeq" id="WP_090631204.1">
    <property type="nucleotide sequence ID" value="NZ_FOCP01000010.1"/>
</dbReference>
<accession>A0A1H8EM88</accession>
<dbReference type="NCBIfam" id="TIGR01258">
    <property type="entry name" value="pgm_1"/>
    <property type="match status" value="1"/>
</dbReference>
<feature type="binding site" evidence="6 8">
    <location>
        <begin position="114"/>
        <end position="115"/>
    </location>
    <ligand>
        <name>substrate</name>
    </ligand>
</feature>
<comment type="similarity">
    <text evidence="2 6">Belongs to the phosphoglycerate mutase family. BPG-dependent PGAM subfamily.</text>
</comment>
<feature type="binding site" evidence="6 8">
    <location>
        <begin position="87"/>
        <end position="90"/>
    </location>
    <ligand>
        <name>substrate</name>
    </ligand>
</feature>
<feature type="site" description="Transition state stabilizer" evidence="6 9">
    <location>
        <position position="182"/>
    </location>
</feature>
<dbReference type="EMBL" id="FOCP01000010">
    <property type="protein sequence ID" value="SEN20603.1"/>
    <property type="molecule type" value="Genomic_DNA"/>
</dbReference>
<feature type="binding site" evidence="6 8">
    <location>
        <begin position="21"/>
        <end position="22"/>
    </location>
    <ligand>
        <name>substrate</name>
    </ligand>
</feature>
<evidence type="ECO:0000256" key="4">
    <source>
        <dbReference type="ARBA" id="ARBA00023152"/>
    </source>
</evidence>
<dbReference type="CDD" id="cd07067">
    <property type="entry name" value="HP_PGM_like"/>
    <property type="match status" value="1"/>
</dbReference>
<evidence type="ECO:0000256" key="9">
    <source>
        <dbReference type="PIRSR" id="PIRSR613078-3"/>
    </source>
</evidence>
<reference evidence="11 12" key="1">
    <citation type="submission" date="2016-10" db="EMBL/GenBank/DDBJ databases">
        <authorList>
            <person name="de Groot N.N."/>
        </authorList>
    </citation>
    <scope>NUCLEOTIDE SEQUENCE [LARGE SCALE GENOMIC DNA]</scope>
    <source>
        <strain evidence="11 12">Nm22</strain>
    </source>
</reference>
<keyword evidence="5 6" id="KW-0413">Isomerase</keyword>
<gene>
    <name evidence="6" type="primary">gpmA</name>
    <name evidence="11" type="ORF">SAMN05216325_11034</name>
</gene>
<evidence type="ECO:0000256" key="8">
    <source>
        <dbReference type="PIRSR" id="PIRSR613078-2"/>
    </source>
</evidence>
<dbReference type="PANTHER" id="PTHR11931">
    <property type="entry name" value="PHOSPHOGLYCERATE MUTASE"/>
    <property type="match status" value="1"/>
</dbReference>
<dbReference type="Pfam" id="PF00300">
    <property type="entry name" value="His_Phos_1"/>
    <property type="match status" value="1"/>
</dbReference>
<dbReference type="SUPFAM" id="SSF53254">
    <property type="entry name" value="Phosphoglycerate mutase-like"/>
    <property type="match status" value="1"/>
</dbReference>
<dbReference type="AlphaFoldDB" id="A0A1H8EM88"/>
<dbReference type="InterPro" id="IPR001345">
    <property type="entry name" value="PG/BPGM_mutase_AS"/>
</dbReference>
<evidence type="ECO:0000256" key="10">
    <source>
        <dbReference type="RuleBase" id="RU004512"/>
    </source>
</evidence>
<keyword evidence="3 6" id="KW-0312">Gluconeogenesis</keyword>
<feature type="binding site" evidence="6 8">
    <location>
        <begin position="183"/>
        <end position="184"/>
    </location>
    <ligand>
        <name>substrate</name>
    </ligand>
</feature>
<organism evidence="11 12">
    <name type="scientific">Nitrosomonas marina</name>
    <dbReference type="NCBI Taxonomy" id="917"/>
    <lineage>
        <taxon>Bacteria</taxon>
        <taxon>Pseudomonadati</taxon>
        <taxon>Pseudomonadota</taxon>
        <taxon>Betaproteobacteria</taxon>
        <taxon>Nitrosomonadales</taxon>
        <taxon>Nitrosomonadaceae</taxon>
        <taxon>Nitrosomonas</taxon>
    </lineage>
</organism>
<feature type="binding site" evidence="6 8">
    <location>
        <position position="98"/>
    </location>
    <ligand>
        <name>substrate</name>
    </ligand>
</feature>
<dbReference type="NCBIfam" id="NF010713">
    <property type="entry name" value="PRK14115.1"/>
    <property type="match status" value="1"/>
</dbReference>
<dbReference type="Proteomes" id="UP000199459">
    <property type="component" value="Unassembled WGS sequence"/>
</dbReference>
<evidence type="ECO:0000256" key="6">
    <source>
        <dbReference type="HAMAP-Rule" id="MF_01039"/>
    </source>
</evidence>
<evidence type="ECO:0000313" key="12">
    <source>
        <dbReference type="Proteomes" id="UP000199459"/>
    </source>
</evidence>
<dbReference type="FunFam" id="3.40.50.1240:FF:000003">
    <property type="entry name" value="2,3-bisphosphoglycerate-dependent phosphoglycerate mutase"/>
    <property type="match status" value="1"/>
</dbReference>
<comment type="catalytic activity">
    <reaction evidence="1 6 10">
        <text>(2R)-2-phosphoglycerate = (2R)-3-phosphoglycerate</text>
        <dbReference type="Rhea" id="RHEA:15901"/>
        <dbReference type="ChEBI" id="CHEBI:58272"/>
        <dbReference type="ChEBI" id="CHEBI:58289"/>
        <dbReference type="EC" id="5.4.2.11"/>
    </reaction>
</comment>
<dbReference type="UniPathway" id="UPA00109">
    <property type="reaction ID" value="UER00186"/>
</dbReference>
<evidence type="ECO:0000256" key="7">
    <source>
        <dbReference type="PIRSR" id="PIRSR613078-1"/>
    </source>
</evidence>
<name>A0A1H8EM88_9PROT</name>
<evidence type="ECO:0000313" key="11">
    <source>
        <dbReference type="EMBL" id="SEN20603.1"/>
    </source>
</evidence>
<feature type="active site" description="Proton donor/acceptor" evidence="6 7">
    <location>
        <position position="87"/>
    </location>
</feature>
<protein>
    <recommendedName>
        <fullName evidence="6 10">2,3-bisphosphoglycerate-dependent phosphoglycerate mutase</fullName>
        <shortName evidence="6">BPG-dependent PGAM</shortName>
        <shortName evidence="6">PGAM</shortName>
        <shortName evidence="6">Phosphoglyceromutase</shortName>
        <shortName evidence="6">dPGM</shortName>
        <ecNumber evidence="6 10">5.4.2.11</ecNumber>
    </recommendedName>
</protein>
<evidence type="ECO:0000256" key="2">
    <source>
        <dbReference type="ARBA" id="ARBA00006717"/>
    </source>
</evidence>
<evidence type="ECO:0000256" key="1">
    <source>
        <dbReference type="ARBA" id="ARBA00000380"/>
    </source>
</evidence>
<dbReference type="OrthoDB" id="9781415at2"/>
<comment type="pathway">
    <text evidence="6 10">Carbohydrate degradation; glycolysis; pyruvate from D-glyceraldehyde 3-phosphate: step 3/5.</text>
</comment>
<comment type="subunit">
    <text evidence="6">Homodimer.</text>
</comment>
<dbReference type="HAMAP" id="MF_01039">
    <property type="entry name" value="PGAM_GpmA"/>
    <property type="match status" value="1"/>
</dbReference>
<dbReference type="STRING" id="917.SAMN05216326_12238"/>
<evidence type="ECO:0000256" key="5">
    <source>
        <dbReference type="ARBA" id="ARBA00023235"/>
    </source>
</evidence>